<dbReference type="AlphaFoldDB" id="A0A0M3IQY8"/>
<protein>
    <submittedName>
        <fullName evidence="2">Ovule protein</fullName>
    </submittedName>
</protein>
<dbReference type="Proteomes" id="UP000036681">
    <property type="component" value="Unplaced"/>
</dbReference>
<name>A0A0M3IQY8_ASCLU</name>
<keyword evidence="1" id="KW-1185">Reference proteome</keyword>
<accession>A0A0M3IQY8</accession>
<proteinExistence type="predicted"/>
<sequence>MRFGSQRHSLQVFCWNVLPFHNRMCRGCSPRQAHIHRLRSLNGCDPHSLYSLRICKKCFLILHCKPTCKYYCLLHSSVIIKFYKNLIAVSFWSLFSHSLPTLHIPSHIPYSYF</sequence>
<dbReference type="WBParaSite" id="ALUE_0002116601-mRNA-1">
    <property type="protein sequence ID" value="ALUE_0002116601-mRNA-1"/>
    <property type="gene ID" value="ALUE_0002116601"/>
</dbReference>
<evidence type="ECO:0000313" key="1">
    <source>
        <dbReference type="Proteomes" id="UP000036681"/>
    </source>
</evidence>
<evidence type="ECO:0000313" key="2">
    <source>
        <dbReference type="WBParaSite" id="ALUE_0002116601-mRNA-1"/>
    </source>
</evidence>
<organism evidence="1 2">
    <name type="scientific">Ascaris lumbricoides</name>
    <name type="common">Giant roundworm</name>
    <dbReference type="NCBI Taxonomy" id="6252"/>
    <lineage>
        <taxon>Eukaryota</taxon>
        <taxon>Metazoa</taxon>
        <taxon>Ecdysozoa</taxon>
        <taxon>Nematoda</taxon>
        <taxon>Chromadorea</taxon>
        <taxon>Rhabditida</taxon>
        <taxon>Spirurina</taxon>
        <taxon>Ascaridomorpha</taxon>
        <taxon>Ascaridoidea</taxon>
        <taxon>Ascarididae</taxon>
        <taxon>Ascaris</taxon>
    </lineage>
</organism>
<reference evidence="2" key="1">
    <citation type="submission" date="2017-02" db="UniProtKB">
        <authorList>
            <consortium name="WormBaseParasite"/>
        </authorList>
    </citation>
    <scope>IDENTIFICATION</scope>
</reference>